<dbReference type="RefSeq" id="WP_136929790.1">
    <property type="nucleotide sequence ID" value="NZ_SSMQ01000014.1"/>
</dbReference>
<comment type="caution">
    <text evidence="2">The sequence shown here is derived from an EMBL/GenBank/DDBJ whole genome shotgun (WGS) entry which is preliminary data.</text>
</comment>
<protein>
    <submittedName>
        <fullName evidence="2">Uncharacterized protein</fullName>
    </submittedName>
</protein>
<sequence>MRTSTRTRFWLLCLPLGACGGPAATTELSGVEPPAEGDEAPPPPILANRVLLARPGPEVSEELTLELDKAKALRMFGESARRIRILDVDSTRLLGNVLDAIRDACGDGWRLDQKNPGYDCTQTALGRTFGPAWRTSAEFGLVRLLGMTPANTDLSGTSLSTFSELVDQNPTTFRFDFAEVLAETLGIGRTDPVVPTAALVRSLQENLLGTHPGIDDPSGKLPVTLYDALKDLSTLPETFGPVGRSPFAGSGEHPGVLVPDDGYFATRSDVLGPDFRMRVVAESNLRRVRGIDLSSGGGDMFLMEGRAPLSFDFEDPERLVIRGVADVPTVDMRFATVEADHFVPSCEADPGCRPFFLESIVTSSARRAYGQRSYDRCYVGLNGECLVGVTIGRGRAPGWITFANAIRGVTVPEPRFLWELLAEVAQISLHDPTGDGAADIPEGAARPVFALRNVPIGPRGAELVQAMRPMLQSQADLMANVIVGRFWENNHDLDFYVRRDAESRRSLLYFVAPSDPKPGLAGSDQPKPYRYERPGFFESPDLAEESRLSKRQIPGVADTEHEKVPLSPGELVLYAEDDTRDVYEIRILVPEEEGRDMIVDFEKVASRRSQ</sequence>
<proteinExistence type="predicted"/>
<feature type="signal peptide" evidence="1">
    <location>
        <begin position="1"/>
        <end position="23"/>
    </location>
</feature>
<evidence type="ECO:0000313" key="3">
    <source>
        <dbReference type="Proteomes" id="UP000309215"/>
    </source>
</evidence>
<dbReference type="Proteomes" id="UP000309215">
    <property type="component" value="Unassembled WGS sequence"/>
</dbReference>
<keyword evidence="1" id="KW-0732">Signal</keyword>
<organism evidence="2 3">
    <name type="scientific">Polyangium fumosum</name>
    <dbReference type="NCBI Taxonomy" id="889272"/>
    <lineage>
        <taxon>Bacteria</taxon>
        <taxon>Pseudomonadati</taxon>
        <taxon>Myxococcota</taxon>
        <taxon>Polyangia</taxon>
        <taxon>Polyangiales</taxon>
        <taxon>Polyangiaceae</taxon>
        <taxon>Polyangium</taxon>
    </lineage>
</organism>
<feature type="chain" id="PRO_5020677225" evidence="1">
    <location>
        <begin position="24"/>
        <end position="610"/>
    </location>
</feature>
<evidence type="ECO:0000313" key="2">
    <source>
        <dbReference type="EMBL" id="TKD08330.1"/>
    </source>
</evidence>
<name>A0A4U1JCG4_9BACT</name>
<reference evidence="2 3" key="1">
    <citation type="submission" date="2019-04" db="EMBL/GenBank/DDBJ databases">
        <authorList>
            <person name="Li Y."/>
            <person name="Wang J."/>
        </authorList>
    </citation>
    <scope>NUCLEOTIDE SEQUENCE [LARGE SCALE GENOMIC DNA]</scope>
    <source>
        <strain evidence="2 3">DSM 14668</strain>
    </source>
</reference>
<dbReference type="EMBL" id="SSMQ01000014">
    <property type="protein sequence ID" value="TKD08330.1"/>
    <property type="molecule type" value="Genomic_DNA"/>
</dbReference>
<accession>A0A4U1JCG4</accession>
<keyword evidence="3" id="KW-1185">Reference proteome</keyword>
<evidence type="ECO:0000256" key="1">
    <source>
        <dbReference type="SAM" id="SignalP"/>
    </source>
</evidence>
<dbReference type="OrthoDB" id="5481086at2"/>
<gene>
    <name evidence="2" type="ORF">E8A74_15500</name>
</gene>
<dbReference type="AlphaFoldDB" id="A0A4U1JCG4"/>